<dbReference type="PROSITE" id="PS51767">
    <property type="entry name" value="PEPTIDASE_A1"/>
    <property type="match status" value="1"/>
</dbReference>
<feature type="signal peptide" evidence="2">
    <location>
        <begin position="1"/>
        <end position="17"/>
    </location>
</feature>
<dbReference type="eggNOG" id="KOG1339">
    <property type="taxonomic scope" value="Eukaryota"/>
</dbReference>
<keyword evidence="4" id="KW-0378">Hydrolase</keyword>
<evidence type="ECO:0000313" key="5">
    <source>
        <dbReference type="Proteomes" id="UP000030106"/>
    </source>
</evidence>
<dbReference type="Proteomes" id="UP000030106">
    <property type="component" value="Unassembled WGS sequence"/>
</dbReference>
<dbReference type="PANTHER" id="PTHR47966">
    <property type="entry name" value="BETA-SITE APP-CLEAVING ENZYME, ISOFORM A-RELATED"/>
    <property type="match status" value="1"/>
</dbReference>
<evidence type="ECO:0000259" key="3">
    <source>
        <dbReference type="PROSITE" id="PS51767"/>
    </source>
</evidence>
<dbReference type="HOGENOM" id="CLU_037868_1_0_1"/>
<protein>
    <submittedName>
        <fullName evidence="4">Aspartic protease</fullName>
    </submittedName>
</protein>
<gene>
    <name evidence="4" type="ORF">BBAD15_g1380</name>
</gene>
<dbReference type="EMBL" id="ANFO01000077">
    <property type="protein sequence ID" value="KGQ12889.1"/>
    <property type="molecule type" value="Genomic_DNA"/>
</dbReference>
<dbReference type="AlphaFoldDB" id="A0A0A2WIE5"/>
<dbReference type="InterPro" id="IPR021109">
    <property type="entry name" value="Peptidase_aspartic_dom_sf"/>
</dbReference>
<accession>A0A0A2WIE5</accession>
<dbReference type="InterPro" id="IPR001461">
    <property type="entry name" value="Aspartic_peptidase_A1"/>
</dbReference>
<comment type="caution">
    <text evidence="4">The sequence shown here is derived from an EMBL/GenBank/DDBJ whole genome shotgun (WGS) entry which is preliminary data.</text>
</comment>
<evidence type="ECO:0000313" key="4">
    <source>
        <dbReference type="EMBL" id="KGQ12889.1"/>
    </source>
</evidence>
<sequence length="355" mass="37532">MSLRNIVACLAAALAVAADSSHPMHYKKVDAETAKSVAAVRNHASGRDGALVNEQGFWFSHFTVGASEHLELLIDTGSSDAMLNPGVYKPSSTSEDLKRRFSISYATTNPDGTGTLSAFGQVYRDVITQLGANLVVPQQAIGAIDDPKTPTTFPRDGLIGYAGKGGAALRESSFFFSLCASNALTECRFGLALRTDGTGQLHYGTVVKEEFDGELTTVDLTGYWSINGGVTVNGKVIADNLNLATDSGTTVIFGPTSVVREVYKSAGITEVSTANGIEGHYSCSNSPTIGFNLGGKNFNIDPKALAFKKDGDNCTASLMGTQDFGSMWLVGQAFFQGRYIDHNGSGKTMGFANLK</sequence>
<dbReference type="CDD" id="cd05471">
    <property type="entry name" value="pepsin_like"/>
    <property type="match status" value="1"/>
</dbReference>
<dbReference type="InterPro" id="IPR034164">
    <property type="entry name" value="Pepsin-like_dom"/>
</dbReference>
<dbReference type="STRING" id="1245745.A0A0A2WIE5"/>
<organism evidence="4 5">
    <name type="scientific">Beauveria bassiana D1-5</name>
    <dbReference type="NCBI Taxonomy" id="1245745"/>
    <lineage>
        <taxon>Eukaryota</taxon>
        <taxon>Fungi</taxon>
        <taxon>Dikarya</taxon>
        <taxon>Ascomycota</taxon>
        <taxon>Pezizomycotina</taxon>
        <taxon>Sordariomycetes</taxon>
        <taxon>Hypocreomycetidae</taxon>
        <taxon>Hypocreales</taxon>
        <taxon>Cordycipitaceae</taxon>
        <taxon>Beauveria</taxon>
    </lineage>
</organism>
<feature type="chain" id="PRO_5001996731" evidence="2">
    <location>
        <begin position="18"/>
        <end position="355"/>
    </location>
</feature>
<keyword evidence="4" id="KW-0645">Protease</keyword>
<dbReference type="SUPFAM" id="SSF50630">
    <property type="entry name" value="Acid proteases"/>
    <property type="match status" value="1"/>
</dbReference>
<proteinExistence type="inferred from homology"/>
<dbReference type="InterPro" id="IPR033121">
    <property type="entry name" value="PEPTIDASE_A1"/>
</dbReference>
<keyword evidence="2" id="KW-0732">Signal</keyword>
<evidence type="ECO:0000256" key="2">
    <source>
        <dbReference type="SAM" id="SignalP"/>
    </source>
</evidence>
<dbReference type="GO" id="GO:0006508">
    <property type="term" value="P:proteolysis"/>
    <property type="evidence" value="ECO:0007669"/>
    <property type="project" value="UniProtKB-KW"/>
</dbReference>
<comment type="similarity">
    <text evidence="1">Belongs to the peptidase A1 family.</text>
</comment>
<dbReference type="GO" id="GO:0004190">
    <property type="term" value="F:aspartic-type endopeptidase activity"/>
    <property type="evidence" value="ECO:0007669"/>
    <property type="project" value="InterPro"/>
</dbReference>
<dbReference type="Pfam" id="PF00026">
    <property type="entry name" value="Asp"/>
    <property type="match status" value="1"/>
</dbReference>
<feature type="domain" description="Peptidase A1" evidence="3">
    <location>
        <begin position="58"/>
        <end position="352"/>
    </location>
</feature>
<dbReference type="PANTHER" id="PTHR47966:SF57">
    <property type="entry name" value="PEPTIDASE A1 DOMAIN-CONTAINING PROTEIN"/>
    <property type="match status" value="1"/>
</dbReference>
<evidence type="ECO:0000256" key="1">
    <source>
        <dbReference type="ARBA" id="ARBA00007447"/>
    </source>
</evidence>
<reference evidence="4 5" key="1">
    <citation type="submission" date="2012-10" db="EMBL/GenBank/DDBJ databases">
        <title>Genome sequencing and analysis of entomopathogenic fungi Beauveria bassiana D1-5.</title>
        <authorList>
            <person name="Li Q."/>
            <person name="Wang L."/>
            <person name="Zhang Z."/>
            <person name="Wang Q."/>
            <person name="Ren J."/>
            <person name="Wang M."/>
            <person name="Xu W."/>
            <person name="Wang J."/>
            <person name="Lu Y."/>
            <person name="Du Q."/>
            <person name="Sun Z."/>
        </authorList>
    </citation>
    <scope>NUCLEOTIDE SEQUENCE [LARGE SCALE GENOMIC DNA]</scope>
    <source>
        <strain evidence="4 5">D1-5</strain>
    </source>
</reference>
<name>A0A0A2WIE5_BEABA</name>
<dbReference type="SMR" id="A0A0A2WIE5"/>
<dbReference type="OrthoDB" id="15189at2759"/>
<dbReference type="Gene3D" id="2.40.70.10">
    <property type="entry name" value="Acid Proteases"/>
    <property type="match status" value="2"/>
</dbReference>